<keyword evidence="3" id="KW-1185">Reference proteome</keyword>
<feature type="transmembrane region" description="Helical" evidence="1">
    <location>
        <begin position="204"/>
        <end position="227"/>
    </location>
</feature>
<evidence type="ECO:0000313" key="2">
    <source>
        <dbReference type="EMBL" id="TCL33587.1"/>
    </source>
</evidence>
<dbReference type="RefSeq" id="WP_132083078.1">
    <property type="nucleotide sequence ID" value="NZ_SLUI01000017.1"/>
</dbReference>
<accession>A0A4R1PU24</accession>
<gene>
    <name evidence="2" type="ORF">EV210_11745</name>
</gene>
<dbReference type="EMBL" id="SLUI01000017">
    <property type="protein sequence ID" value="TCL33587.1"/>
    <property type="molecule type" value="Genomic_DNA"/>
</dbReference>
<protein>
    <submittedName>
        <fullName evidence="2">Uncharacterized protein</fullName>
    </submittedName>
</protein>
<comment type="caution">
    <text evidence="2">The sequence shown here is derived from an EMBL/GenBank/DDBJ whole genome shotgun (WGS) entry which is preliminary data.</text>
</comment>
<keyword evidence="1" id="KW-0472">Membrane</keyword>
<dbReference type="AlphaFoldDB" id="A0A4R1PU24"/>
<dbReference type="Proteomes" id="UP000295063">
    <property type="component" value="Unassembled WGS sequence"/>
</dbReference>
<proteinExistence type="predicted"/>
<evidence type="ECO:0000256" key="1">
    <source>
        <dbReference type="SAM" id="Phobius"/>
    </source>
</evidence>
<reference evidence="2 3" key="1">
    <citation type="submission" date="2019-03" db="EMBL/GenBank/DDBJ databases">
        <title>Genomic Encyclopedia of Type Strains, Phase IV (KMG-IV): sequencing the most valuable type-strain genomes for metagenomic binning, comparative biology and taxonomic classification.</title>
        <authorList>
            <person name="Goeker M."/>
        </authorList>
    </citation>
    <scope>NUCLEOTIDE SEQUENCE [LARGE SCALE GENOMIC DNA]</scope>
    <source>
        <strain evidence="2 3">DSM 15969</strain>
    </source>
</reference>
<evidence type="ECO:0000313" key="3">
    <source>
        <dbReference type="Proteomes" id="UP000295063"/>
    </source>
</evidence>
<feature type="transmembrane region" description="Helical" evidence="1">
    <location>
        <begin position="164"/>
        <end position="184"/>
    </location>
</feature>
<sequence length="966" mass="105560">MSEDTVQVKIEADSSGFSGALKDAMSSLTDMVGEMKNGFGEMTDAITTSMKEASDASSIAAQNISAGIEESAVQTAQSIRNLSQALKGLKPEMENTASAKGIAGSMKDAMQSVIGLTDSITNLKKPLVLLNDIYDAIDNMKKAMLSGGLTAAFRALAGAMNISPLVLAVTASITLLAGCVYLVYTNWEEFKGWCIGLWNGIVDLIANNIGLIMALFPGLGAIIYLVYEYWNDAVQAVSGLWTSFTKFLDEIVQVVKRIIDSVSEAWPRFVDGAQKGVSKFADALASLVGSFIPNWAKSLWSQVVSLGNALAAKTAEIGNAIRKNLKISGEGGNASVGEDGNADESLKKPELPKFMPAMSAGSFSSGGRASGQDKSEYENAKKLYDQQLRLADYTATEKEALYKKYLENVQKSDQEAIDYKIGLYQVEKNAFAEMLKGQEADLQNAKTRGLVTELQYHTELAEIKRKNLDAEVAFRAKAAMEAEKLSEAEKTQQLAAYKEKVEATVWYKQALKEVLNAEKTLADYQLSIANKINDFRKQVALDSIAAEENRLHWLYEQNLISQEKLTAALKTCEEQRYEMEKASLERSLNECAKDAGKMQEIYQRYVDARDQATREMIMQEIAANGKSADEAIRILNELYALKVQHEKKEQELERSLVDEKIKKIRQISDSLKDSMSQAFQDVLTRQANFLDALKSIWSTTMKSILKQFTDTISQTIIKKAFDNQIIKNDEKDIRRSPKKNVGNQAKVVTEKAAQAQLTAANAQGNAQRLAQDRVSGQQQIMTRGLKAEAEQAIETTKDTNITASAQAAGQASVASIQSAITAMIEMLPMLILMSVLTGMFGGGGSKTTESTGPGINLGRNPDSYYSTPTLTGIPSFDVGSWRLPADTLAMVHKDEMIVPAKGGLADGMRDLLGSGGGQSTPTINLNYSAAHYGRTNKDVQAEIKQNARFLVKALGTEHRNFNRGKK</sequence>
<name>A0A4R1PU24_9FIRM</name>
<keyword evidence="1" id="KW-0812">Transmembrane</keyword>
<keyword evidence="1" id="KW-1133">Transmembrane helix</keyword>
<dbReference type="OrthoDB" id="90760at2"/>
<organism evidence="2 3">
    <name type="scientific">Anaerospora hongkongensis</name>
    <dbReference type="NCBI Taxonomy" id="244830"/>
    <lineage>
        <taxon>Bacteria</taxon>
        <taxon>Bacillati</taxon>
        <taxon>Bacillota</taxon>
        <taxon>Negativicutes</taxon>
        <taxon>Selenomonadales</taxon>
        <taxon>Sporomusaceae</taxon>
        <taxon>Anaerospora</taxon>
    </lineage>
</organism>